<feature type="transmembrane region" description="Helical" evidence="2">
    <location>
        <begin position="47"/>
        <end position="66"/>
    </location>
</feature>
<feature type="region of interest" description="Disordered" evidence="1">
    <location>
        <begin position="87"/>
        <end position="121"/>
    </location>
</feature>
<evidence type="ECO:0000256" key="1">
    <source>
        <dbReference type="SAM" id="MobiDB-lite"/>
    </source>
</evidence>
<keyword evidence="4" id="KW-1185">Reference proteome</keyword>
<evidence type="ECO:0000313" key="3">
    <source>
        <dbReference type="EMBL" id="MFD2966964.1"/>
    </source>
</evidence>
<sequence length="252" mass="28030">MNDEQLDKLFKKGLTDFEVDPGAEMWAKIEAELPAEPKIIPLWKRQGLRYAAALIILGGFAAIIFLQRSEAPQKLQQIAQTGVQQGRIETNEKQQQVAEAPNESPLAQQAEATKVDKRPKQVSQPTVAVAQVIEPKRSMPKLDLQIPELQVAKIEAAHTDTFPPTLVSTQVVEVEPIRPLIENPEEEESMLANGPKAPAKVQQGIVTGILNRISDVVNPDDSKTIHFSNDEEGSLRIDIFNSLVKNRKKIRR</sequence>
<reference evidence="4" key="1">
    <citation type="journal article" date="2019" name="Int. J. Syst. Evol. Microbiol.">
        <title>The Global Catalogue of Microorganisms (GCM) 10K type strain sequencing project: providing services to taxonomists for standard genome sequencing and annotation.</title>
        <authorList>
            <consortium name="The Broad Institute Genomics Platform"/>
            <consortium name="The Broad Institute Genome Sequencing Center for Infectious Disease"/>
            <person name="Wu L."/>
            <person name="Ma J."/>
        </authorList>
    </citation>
    <scope>NUCLEOTIDE SEQUENCE [LARGE SCALE GENOMIC DNA]</scope>
    <source>
        <strain evidence="4">KCTC 22814</strain>
    </source>
</reference>
<feature type="compositionally biased region" description="Polar residues" evidence="1">
    <location>
        <begin position="87"/>
        <end position="97"/>
    </location>
</feature>
<comment type="caution">
    <text evidence="3">The sequence shown here is derived from an EMBL/GenBank/DDBJ whole genome shotgun (WGS) entry which is preliminary data.</text>
</comment>
<keyword evidence="2" id="KW-0812">Transmembrane</keyword>
<evidence type="ECO:0000313" key="4">
    <source>
        <dbReference type="Proteomes" id="UP001597525"/>
    </source>
</evidence>
<organism evidence="3 4">
    <name type="scientific">Sphingobacterium bambusae</name>
    <dbReference type="NCBI Taxonomy" id="662858"/>
    <lineage>
        <taxon>Bacteria</taxon>
        <taxon>Pseudomonadati</taxon>
        <taxon>Bacteroidota</taxon>
        <taxon>Sphingobacteriia</taxon>
        <taxon>Sphingobacteriales</taxon>
        <taxon>Sphingobacteriaceae</taxon>
        <taxon>Sphingobacterium</taxon>
    </lineage>
</organism>
<accession>A0ABW6BEQ7</accession>
<dbReference type="Proteomes" id="UP001597525">
    <property type="component" value="Unassembled WGS sequence"/>
</dbReference>
<protein>
    <submittedName>
        <fullName evidence="3">Uncharacterized protein</fullName>
    </submittedName>
</protein>
<dbReference type="EMBL" id="JBHUPB010000004">
    <property type="protein sequence ID" value="MFD2966964.1"/>
    <property type="molecule type" value="Genomic_DNA"/>
</dbReference>
<dbReference type="RefSeq" id="WP_320182662.1">
    <property type="nucleotide sequence ID" value="NZ_CP138332.1"/>
</dbReference>
<evidence type="ECO:0000256" key="2">
    <source>
        <dbReference type="SAM" id="Phobius"/>
    </source>
</evidence>
<proteinExistence type="predicted"/>
<gene>
    <name evidence="3" type="ORF">ACFS7Y_06180</name>
</gene>
<keyword evidence="2" id="KW-0472">Membrane</keyword>
<keyword evidence="2" id="KW-1133">Transmembrane helix</keyword>
<name>A0ABW6BEQ7_9SPHI</name>